<feature type="compositionally biased region" description="Basic and acidic residues" evidence="1">
    <location>
        <begin position="97"/>
        <end position="109"/>
    </location>
</feature>
<dbReference type="OrthoDB" id="3429039at2"/>
<evidence type="ECO:0000256" key="1">
    <source>
        <dbReference type="SAM" id="MobiDB-lite"/>
    </source>
</evidence>
<sequence length="166" mass="17911">MADQSLFLAESRVIRGDRLEPLVAAVRARARSTGGHIGEVDFSRTGDGVRIVSLWRDPAALRSFVERTHALLVAHRDRTGAFPRVERTLWWSARGPGAEEVRGREEHLRTRGPGPAAFTLASPVPAAASARRAAPAPSPRPERRPAPAGRRGRTPAAGRARPAAAR</sequence>
<evidence type="ECO:0000313" key="3">
    <source>
        <dbReference type="EMBL" id="SHI80368.1"/>
    </source>
</evidence>
<feature type="compositionally biased region" description="Low complexity" evidence="1">
    <location>
        <begin position="146"/>
        <end position="166"/>
    </location>
</feature>
<feature type="compositionally biased region" description="Low complexity" evidence="1">
    <location>
        <begin position="121"/>
        <end position="135"/>
    </location>
</feature>
<feature type="domain" description="DUF3291" evidence="2">
    <location>
        <begin position="49"/>
        <end position="122"/>
    </location>
</feature>
<dbReference type="EMBL" id="FQZK01000002">
    <property type="protein sequence ID" value="SHI80368.1"/>
    <property type="molecule type" value="Genomic_DNA"/>
</dbReference>
<gene>
    <name evidence="3" type="ORF">SAMN05421803_102148</name>
</gene>
<reference evidence="3 4" key="1">
    <citation type="submission" date="2016-11" db="EMBL/GenBank/DDBJ databases">
        <authorList>
            <person name="Jaros S."/>
            <person name="Januszkiewicz K."/>
            <person name="Wedrychowicz H."/>
        </authorList>
    </citation>
    <scope>NUCLEOTIDE SEQUENCE [LARGE SCALE GENOMIC DNA]</scope>
    <source>
        <strain evidence="3 4">CGMCC 4.5723</strain>
    </source>
</reference>
<dbReference type="RefSeq" id="WP_084736964.1">
    <property type="nucleotide sequence ID" value="NZ_FQZK01000002.1"/>
</dbReference>
<dbReference type="InterPro" id="IPR021708">
    <property type="entry name" value="DUF3291"/>
</dbReference>
<dbReference type="AlphaFoldDB" id="A0A1M6E517"/>
<proteinExistence type="predicted"/>
<name>A0A1M6E517_9ACTN</name>
<dbReference type="STRING" id="758803.SAMN05421803_102148"/>
<feature type="region of interest" description="Disordered" evidence="1">
    <location>
        <begin position="95"/>
        <end position="166"/>
    </location>
</feature>
<keyword evidence="4" id="KW-1185">Reference proteome</keyword>
<evidence type="ECO:0000259" key="2">
    <source>
        <dbReference type="Pfam" id="PF11695"/>
    </source>
</evidence>
<protein>
    <recommendedName>
        <fullName evidence="2">DUF3291 domain-containing protein</fullName>
    </recommendedName>
</protein>
<accession>A0A1M6E517</accession>
<dbReference type="Proteomes" id="UP000184452">
    <property type="component" value="Unassembled WGS sequence"/>
</dbReference>
<evidence type="ECO:0000313" key="4">
    <source>
        <dbReference type="Proteomes" id="UP000184452"/>
    </source>
</evidence>
<organism evidence="3 4">
    <name type="scientific">Nocardiopsis flavescens</name>
    <dbReference type="NCBI Taxonomy" id="758803"/>
    <lineage>
        <taxon>Bacteria</taxon>
        <taxon>Bacillati</taxon>
        <taxon>Actinomycetota</taxon>
        <taxon>Actinomycetes</taxon>
        <taxon>Streptosporangiales</taxon>
        <taxon>Nocardiopsidaceae</taxon>
        <taxon>Nocardiopsis</taxon>
    </lineage>
</organism>
<dbReference type="Pfam" id="PF11695">
    <property type="entry name" value="DUF3291"/>
    <property type="match status" value="1"/>
</dbReference>